<accession>A0A5P2D9T4</accession>
<evidence type="ECO:0000256" key="3">
    <source>
        <dbReference type="PROSITE-ProRule" id="PRU10038"/>
    </source>
</evidence>
<evidence type="ECO:0000259" key="5">
    <source>
        <dbReference type="Pfam" id="PF07859"/>
    </source>
</evidence>
<dbReference type="SUPFAM" id="SSF53474">
    <property type="entry name" value="alpha/beta-Hydrolases"/>
    <property type="match status" value="1"/>
</dbReference>
<dbReference type="AlphaFoldDB" id="A0A5P2D9T4"/>
<dbReference type="Pfam" id="PF07859">
    <property type="entry name" value="Abhydrolase_3"/>
    <property type="match status" value="1"/>
</dbReference>
<evidence type="ECO:0000313" key="6">
    <source>
        <dbReference type="EMBL" id="QES51513.1"/>
    </source>
</evidence>
<dbReference type="InterPro" id="IPR013094">
    <property type="entry name" value="AB_hydrolase_3"/>
</dbReference>
<feature type="domain" description="Alpha/beta hydrolase fold-3" evidence="5">
    <location>
        <begin position="170"/>
        <end position="378"/>
    </location>
</feature>
<evidence type="ECO:0000256" key="1">
    <source>
        <dbReference type="ARBA" id="ARBA00010515"/>
    </source>
</evidence>
<keyword evidence="2 6" id="KW-0378">Hydrolase</keyword>
<dbReference type="Proteomes" id="UP000325211">
    <property type="component" value="Chromosome"/>
</dbReference>
<feature type="region of interest" description="Disordered" evidence="4">
    <location>
        <begin position="1"/>
        <end position="88"/>
    </location>
</feature>
<feature type="compositionally biased region" description="Low complexity" evidence="4">
    <location>
        <begin position="14"/>
        <end position="40"/>
    </location>
</feature>
<evidence type="ECO:0000313" key="7">
    <source>
        <dbReference type="Proteomes" id="UP000325211"/>
    </source>
</evidence>
<dbReference type="RefSeq" id="WP_223837964.1">
    <property type="nucleotide sequence ID" value="NZ_CP029190.1"/>
</dbReference>
<dbReference type="InterPro" id="IPR050300">
    <property type="entry name" value="GDXG_lipolytic_enzyme"/>
</dbReference>
<reference evidence="6 7" key="1">
    <citation type="submission" date="2018-05" db="EMBL/GenBank/DDBJ databases">
        <title>Streptomyces venezuelae.</title>
        <authorList>
            <person name="Kim W."/>
            <person name="Lee N."/>
            <person name="Cho B.-K."/>
        </authorList>
    </citation>
    <scope>NUCLEOTIDE SEQUENCE [LARGE SCALE GENOMIC DNA]</scope>
    <source>
        <strain evidence="6 7">ATCC 21782</strain>
    </source>
</reference>
<proteinExistence type="inferred from homology"/>
<organism evidence="6 7">
    <name type="scientific">Streptomyces venezuelae</name>
    <dbReference type="NCBI Taxonomy" id="54571"/>
    <lineage>
        <taxon>Bacteria</taxon>
        <taxon>Bacillati</taxon>
        <taxon>Actinomycetota</taxon>
        <taxon>Actinomycetes</taxon>
        <taxon>Kitasatosporales</taxon>
        <taxon>Streptomycetaceae</taxon>
        <taxon>Streptomyces</taxon>
    </lineage>
</organism>
<name>A0A5P2D9T4_STRVZ</name>
<dbReference type="PANTHER" id="PTHR48081">
    <property type="entry name" value="AB HYDROLASE SUPERFAMILY PROTEIN C4A8.06C"/>
    <property type="match status" value="1"/>
</dbReference>
<dbReference type="GO" id="GO:0016787">
    <property type="term" value="F:hydrolase activity"/>
    <property type="evidence" value="ECO:0007669"/>
    <property type="project" value="UniProtKB-KW"/>
</dbReference>
<sequence length="416" mass="41613">MSGLGRPGGADPEGAGVHAGAPDGAAGAHASRADVGQADVGRADVGRADAAPADGVGADRDRRSAGAVLPPASGSVPEPPARSAAADRLDPGARPFVAALAAVFPDVGGSVTDAAEARRILAAAPPLPGLPPRVGAVEDRTVPGPPGAPPVPVRVYLPDPGEWPGPRPTVVFAHGGGFVLCDLDTHDGTARTLCRAAGAAVVSVDYRRAPEHPFPAPVEDVHAALCWAGAHLAELGGDPDALVVAGDSAGGSLVVAALLLAAERGGPPVALQVLIYPALSAAMDSGSYTRNAEGYYLTTAHLRWFWQQYLGPAGDGRDPLASPLNAAPEALVRLPAAHVVVAGCDPLHDDGTVWHRKLTAAGVPSALDDHPGMFHGFLALSRALPAARTAWERLGGAIASTVKHGKTSGGSGGSAG</sequence>
<dbReference type="Gene3D" id="3.40.50.1820">
    <property type="entry name" value="alpha/beta hydrolase"/>
    <property type="match status" value="1"/>
</dbReference>
<protein>
    <submittedName>
        <fullName evidence="6">Alpha/beta hydrolase</fullName>
    </submittedName>
</protein>
<evidence type="ECO:0000256" key="2">
    <source>
        <dbReference type="ARBA" id="ARBA00022801"/>
    </source>
</evidence>
<evidence type="ECO:0000256" key="4">
    <source>
        <dbReference type="SAM" id="MobiDB-lite"/>
    </source>
</evidence>
<dbReference type="PROSITE" id="PS01174">
    <property type="entry name" value="LIPASE_GDXG_SER"/>
    <property type="match status" value="1"/>
</dbReference>
<comment type="similarity">
    <text evidence="1">Belongs to the 'GDXG' lipolytic enzyme family.</text>
</comment>
<feature type="active site" evidence="3">
    <location>
        <position position="248"/>
    </location>
</feature>
<dbReference type="EMBL" id="CP029190">
    <property type="protein sequence ID" value="QES51513.1"/>
    <property type="molecule type" value="Genomic_DNA"/>
</dbReference>
<gene>
    <name evidence="6" type="ORF">DEJ50_30380</name>
</gene>
<dbReference type="PANTHER" id="PTHR48081:SF8">
    <property type="entry name" value="ALPHA_BETA HYDROLASE FOLD-3 DOMAIN-CONTAINING PROTEIN-RELATED"/>
    <property type="match status" value="1"/>
</dbReference>
<dbReference type="InterPro" id="IPR029058">
    <property type="entry name" value="AB_hydrolase_fold"/>
</dbReference>
<dbReference type="InterPro" id="IPR033140">
    <property type="entry name" value="Lipase_GDXG_put_SER_AS"/>
</dbReference>